<dbReference type="InterPro" id="IPR002347">
    <property type="entry name" value="SDR_fam"/>
</dbReference>
<keyword evidence="3" id="KW-0560">Oxidoreductase</keyword>
<evidence type="ECO:0000313" key="4">
    <source>
        <dbReference type="EMBL" id="KAF7801861.1"/>
    </source>
</evidence>
<keyword evidence="2" id="KW-0521">NADP</keyword>
<evidence type="ECO:0000256" key="3">
    <source>
        <dbReference type="ARBA" id="ARBA00023002"/>
    </source>
</evidence>
<organism evidence="4 5">
    <name type="scientific">Senna tora</name>
    <dbReference type="NCBI Taxonomy" id="362788"/>
    <lineage>
        <taxon>Eukaryota</taxon>
        <taxon>Viridiplantae</taxon>
        <taxon>Streptophyta</taxon>
        <taxon>Embryophyta</taxon>
        <taxon>Tracheophyta</taxon>
        <taxon>Spermatophyta</taxon>
        <taxon>Magnoliopsida</taxon>
        <taxon>eudicotyledons</taxon>
        <taxon>Gunneridae</taxon>
        <taxon>Pentapetalae</taxon>
        <taxon>rosids</taxon>
        <taxon>fabids</taxon>
        <taxon>Fabales</taxon>
        <taxon>Fabaceae</taxon>
        <taxon>Caesalpinioideae</taxon>
        <taxon>Cassia clade</taxon>
        <taxon>Senna</taxon>
    </lineage>
</organism>
<protein>
    <submittedName>
        <fullName evidence="4">(+)-neomenthol dehydrogenase</fullName>
    </submittedName>
</protein>
<dbReference type="PRINTS" id="PR00081">
    <property type="entry name" value="GDHRDH"/>
</dbReference>
<dbReference type="PANTHER" id="PTHR43490">
    <property type="entry name" value="(+)-NEOMENTHOL DEHYDROGENASE"/>
    <property type="match status" value="1"/>
</dbReference>
<name>A0A834W0X9_9FABA</name>
<dbReference type="PANTHER" id="PTHR43490:SF123">
    <property type="entry name" value="SHORT CHAIN DEHYDROGENASE"/>
    <property type="match status" value="1"/>
</dbReference>
<dbReference type="InterPro" id="IPR036291">
    <property type="entry name" value="NAD(P)-bd_dom_sf"/>
</dbReference>
<dbReference type="OrthoDB" id="1933717at2759"/>
<dbReference type="Gene3D" id="3.40.50.720">
    <property type="entry name" value="NAD(P)-binding Rossmann-like Domain"/>
    <property type="match status" value="1"/>
</dbReference>
<comment type="caution">
    <text evidence="4">The sequence shown here is derived from an EMBL/GenBank/DDBJ whole genome shotgun (WGS) entry which is preliminary data.</text>
</comment>
<dbReference type="PROSITE" id="PS00061">
    <property type="entry name" value="ADH_SHORT"/>
    <property type="match status" value="1"/>
</dbReference>
<dbReference type="SUPFAM" id="SSF51735">
    <property type="entry name" value="NAD(P)-binding Rossmann-fold domains"/>
    <property type="match status" value="1"/>
</dbReference>
<dbReference type="Pfam" id="PF00106">
    <property type="entry name" value="adh_short"/>
    <property type="match status" value="1"/>
</dbReference>
<evidence type="ECO:0000256" key="1">
    <source>
        <dbReference type="ARBA" id="ARBA00006484"/>
    </source>
</evidence>
<dbReference type="EMBL" id="JAAIUW010000013">
    <property type="protein sequence ID" value="KAF7801861.1"/>
    <property type="molecule type" value="Genomic_DNA"/>
</dbReference>
<dbReference type="Proteomes" id="UP000634136">
    <property type="component" value="Unassembled WGS sequence"/>
</dbReference>
<comment type="similarity">
    <text evidence="1">Belongs to the short-chain dehydrogenases/reductases (SDR) family.</text>
</comment>
<accession>A0A834W0X9</accession>
<dbReference type="GO" id="GO:0016020">
    <property type="term" value="C:membrane"/>
    <property type="evidence" value="ECO:0007669"/>
    <property type="project" value="TreeGrafter"/>
</dbReference>
<keyword evidence="5" id="KW-1185">Reference proteome</keyword>
<gene>
    <name evidence="4" type="ORF">G2W53_040972</name>
</gene>
<dbReference type="InterPro" id="IPR020904">
    <property type="entry name" value="Sc_DH/Rdtase_CS"/>
</dbReference>
<dbReference type="GO" id="GO:0016491">
    <property type="term" value="F:oxidoreductase activity"/>
    <property type="evidence" value="ECO:0007669"/>
    <property type="project" value="UniProtKB-KW"/>
</dbReference>
<dbReference type="AlphaFoldDB" id="A0A834W0X9"/>
<evidence type="ECO:0000313" key="5">
    <source>
        <dbReference type="Proteomes" id="UP000634136"/>
    </source>
</evidence>
<sequence length="155" mass="17085">MRFPVLPLRDVAATATFCFCTLQSSSTLPKFLPNGWAKNILSDVENLTEEKIDDILNQFLKDFKEGSIETKGWPAIMSAYNISKAALHGYSRILAKTYSSFYINVVCPGYVKTDMTQNCGLQTPDEGAESVVRLALLPNGSPSGLFFLRSEVGSF</sequence>
<reference evidence="4" key="1">
    <citation type="submission" date="2020-09" db="EMBL/GenBank/DDBJ databases">
        <title>Genome-Enabled Discovery of Anthraquinone Biosynthesis in Senna tora.</title>
        <authorList>
            <person name="Kang S.-H."/>
            <person name="Pandey R.P."/>
            <person name="Lee C.-M."/>
            <person name="Sim J.-S."/>
            <person name="Jeong J.-T."/>
            <person name="Choi B.-S."/>
            <person name="Jung M."/>
            <person name="Ginzburg D."/>
            <person name="Zhao K."/>
            <person name="Won S.Y."/>
            <person name="Oh T.-J."/>
            <person name="Yu Y."/>
            <person name="Kim N.-H."/>
            <person name="Lee O.R."/>
            <person name="Lee T.-H."/>
            <person name="Bashyal P."/>
            <person name="Kim T.-S."/>
            <person name="Lee W.-H."/>
            <person name="Kawkins C."/>
            <person name="Kim C.-K."/>
            <person name="Kim J.S."/>
            <person name="Ahn B.O."/>
            <person name="Rhee S.Y."/>
            <person name="Sohng J.K."/>
        </authorList>
    </citation>
    <scope>NUCLEOTIDE SEQUENCE</scope>
    <source>
        <tissue evidence="4">Leaf</tissue>
    </source>
</reference>
<proteinExistence type="inferred from homology"/>
<evidence type="ECO:0000256" key="2">
    <source>
        <dbReference type="ARBA" id="ARBA00022857"/>
    </source>
</evidence>